<proteinExistence type="predicted"/>
<feature type="compositionally biased region" description="Basic and acidic residues" evidence="2">
    <location>
        <begin position="90"/>
        <end position="101"/>
    </location>
</feature>
<protein>
    <submittedName>
        <fullName evidence="5">Peptidase M23</fullName>
    </submittedName>
</protein>
<evidence type="ECO:0000259" key="4">
    <source>
        <dbReference type="Pfam" id="PF01551"/>
    </source>
</evidence>
<feature type="region of interest" description="Disordered" evidence="2">
    <location>
        <begin position="28"/>
        <end position="103"/>
    </location>
</feature>
<evidence type="ECO:0000313" key="5">
    <source>
        <dbReference type="EMBL" id="BCM25810.1"/>
    </source>
</evidence>
<dbReference type="AlphaFoldDB" id="A0A8D5JMF3"/>
<dbReference type="Gene3D" id="2.70.70.10">
    <property type="entry name" value="Glucose Permease (Domain IIA)"/>
    <property type="match status" value="1"/>
</dbReference>
<evidence type="ECO:0000256" key="2">
    <source>
        <dbReference type="SAM" id="MobiDB-lite"/>
    </source>
</evidence>
<accession>A0A8D5JMF3</accession>
<dbReference type="CDD" id="cd12797">
    <property type="entry name" value="M23_peptidase"/>
    <property type="match status" value="1"/>
</dbReference>
<keyword evidence="1" id="KW-0175">Coiled coil</keyword>
<evidence type="ECO:0000256" key="1">
    <source>
        <dbReference type="SAM" id="Coils"/>
    </source>
</evidence>
<dbReference type="InterPro" id="IPR016047">
    <property type="entry name" value="M23ase_b-sheet_dom"/>
</dbReference>
<dbReference type="GO" id="GO:0004222">
    <property type="term" value="F:metalloendopeptidase activity"/>
    <property type="evidence" value="ECO:0007669"/>
    <property type="project" value="TreeGrafter"/>
</dbReference>
<dbReference type="RefSeq" id="WP_221763861.1">
    <property type="nucleotide sequence ID" value="NZ_AP024110.1"/>
</dbReference>
<dbReference type="EMBL" id="AP024110">
    <property type="protein sequence ID" value="BCM25810.1"/>
    <property type="molecule type" value="Genomic_DNA"/>
</dbReference>
<organism evidence="5 6">
    <name type="scientific">Methyloradius palustris</name>
    <dbReference type="NCBI Taxonomy" id="2778876"/>
    <lineage>
        <taxon>Bacteria</taxon>
        <taxon>Pseudomonadati</taxon>
        <taxon>Pseudomonadota</taxon>
        <taxon>Betaproteobacteria</taxon>
        <taxon>Nitrosomonadales</taxon>
        <taxon>Methylophilaceae</taxon>
        <taxon>Methyloradius</taxon>
    </lineage>
</organism>
<evidence type="ECO:0000256" key="3">
    <source>
        <dbReference type="SAM" id="SignalP"/>
    </source>
</evidence>
<feature type="coiled-coil region" evidence="1">
    <location>
        <begin position="125"/>
        <end position="180"/>
    </location>
</feature>
<feature type="compositionally biased region" description="Basic and acidic residues" evidence="2">
    <location>
        <begin position="45"/>
        <end position="63"/>
    </location>
</feature>
<feature type="signal peptide" evidence="3">
    <location>
        <begin position="1"/>
        <end position="26"/>
    </location>
</feature>
<feature type="region of interest" description="Disordered" evidence="2">
    <location>
        <begin position="311"/>
        <end position="352"/>
    </location>
</feature>
<dbReference type="Gene3D" id="6.10.250.3150">
    <property type="match status" value="1"/>
</dbReference>
<dbReference type="KEGG" id="mpau:ZMTM_20690"/>
<feature type="domain" description="M23ase beta-sheet core" evidence="4">
    <location>
        <begin position="391"/>
        <end position="484"/>
    </location>
</feature>
<dbReference type="InterPro" id="IPR011055">
    <property type="entry name" value="Dup_hybrid_motif"/>
</dbReference>
<dbReference type="FunFam" id="2.70.70.10:FF:000003">
    <property type="entry name" value="Murein hydrolase activator EnvC"/>
    <property type="match status" value="1"/>
</dbReference>
<dbReference type="Pfam" id="PF01551">
    <property type="entry name" value="Peptidase_M23"/>
    <property type="match status" value="1"/>
</dbReference>
<dbReference type="PANTHER" id="PTHR21666">
    <property type="entry name" value="PEPTIDASE-RELATED"/>
    <property type="match status" value="1"/>
</dbReference>
<sequence length="491" mass="53860">MSDFLRHSCIAAIVFSLLVASGQVISAESTSTTKKTALQKSSSQDNKKQTTKKSDAKKDEGKKQVKKPAAEKAITQKKSSSSSKQSPAKQDPKKTDVEQPKETLSQIHARIEALSKELDTNTEAHADATDALKESEQSISETNRKLYELNQQQSQNRSSLTTLQQQKSQLESTIQQQKKLLGAQLYQQYLSGQQSYLQVLLQQQNPAAISRQLQYFTYVSQARAKAIASMQKNLGKVAQLNDQTADTLKQINDLKADEEQSRKALQAEKDSRSQLLKTLSAKIDAQRNEISKLKRDEKSLSDLVERLARAAAQAAAQAARKPKPTRPEPADNTKPEVAPTNQQPVARNDTLPIPGFDGGNFAALRGKLNLPVRGDVTNRFGASREDTGVSWKGLFIKAVEGAEVKSIASGRIVFADWMRGFGNLIIVDHGNGYMSLYGNNQALLKKAGDLVNSGDTIAAVGNTGGNQDNGLYYELRYQSKPLDPLSWSVAR</sequence>
<feature type="compositionally biased region" description="Low complexity" evidence="2">
    <location>
        <begin position="76"/>
        <end position="89"/>
    </location>
</feature>
<name>A0A8D5JMF3_9PROT</name>
<dbReference type="PANTHER" id="PTHR21666:SF270">
    <property type="entry name" value="MUREIN HYDROLASE ACTIVATOR ENVC"/>
    <property type="match status" value="1"/>
</dbReference>
<reference evidence="5" key="1">
    <citation type="journal article" date="2021" name="Arch. Microbiol.">
        <title>Methyloradius palustris gen. nov., sp. nov., a methanol-oxidizing bacterium isolated from snow.</title>
        <authorList>
            <person name="Miyadera T."/>
            <person name="Kojima H."/>
            <person name="Fukui M."/>
        </authorList>
    </citation>
    <scope>NUCLEOTIDE SEQUENCE</scope>
    <source>
        <strain evidence="5">Zm11</strain>
    </source>
</reference>
<dbReference type="SUPFAM" id="SSF51261">
    <property type="entry name" value="Duplicated hybrid motif"/>
    <property type="match status" value="1"/>
</dbReference>
<dbReference type="InterPro" id="IPR050570">
    <property type="entry name" value="Cell_wall_metabolism_enzyme"/>
</dbReference>
<feature type="compositionally biased region" description="Basic and acidic residues" evidence="2">
    <location>
        <begin position="325"/>
        <end position="334"/>
    </location>
</feature>
<keyword evidence="6" id="KW-1185">Reference proteome</keyword>
<keyword evidence="3" id="KW-0732">Signal</keyword>
<evidence type="ECO:0000313" key="6">
    <source>
        <dbReference type="Proteomes" id="UP000826722"/>
    </source>
</evidence>
<dbReference type="Proteomes" id="UP000826722">
    <property type="component" value="Chromosome"/>
</dbReference>
<feature type="chain" id="PRO_5034668006" evidence="3">
    <location>
        <begin position="27"/>
        <end position="491"/>
    </location>
</feature>
<gene>
    <name evidence="5" type="primary">yibP</name>
    <name evidence="5" type="ORF">ZMTM_20690</name>
</gene>